<sequence>MGAHLMGSGAVSPISTSKGAGTGVPHQFSYPDKEVQSMAVLQYANADAGAEGVTQLVLEAAASAIKERGAFTLVLSGGSLLKALAPLAATRGADWACWHVFFVDERNVLHSSPDSNFKGADEALLSKVPIPREQIHAIQEGLPVREAATEYAGQLLRLPQDVLPRNAEGLPVFDVILLGIGPDAHVASLFPNWPQTAATEGWVLPVEGSPKPPPERITFTMPVINSAREVAIVAFGGGKAEAVQRCLEVQALPGALPAQLVRPSAGSLKWVLDVASSQALRAQTWQDAKAFPRSS</sequence>
<evidence type="ECO:0000259" key="6">
    <source>
        <dbReference type="Pfam" id="PF01182"/>
    </source>
</evidence>
<evidence type="ECO:0000256" key="3">
    <source>
        <dbReference type="ARBA" id="ARBA00010662"/>
    </source>
</evidence>
<dbReference type="GO" id="GO:0006098">
    <property type="term" value="P:pentose-phosphate shunt"/>
    <property type="evidence" value="ECO:0007669"/>
    <property type="project" value="InterPro"/>
</dbReference>
<dbReference type="NCBIfam" id="TIGR01198">
    <property type="entry name" value="pgl"/>
    <property type="match status" value="1"/>
</dbReference>
<protein>
    <recommendedName>
        <fullName evidence="5">Probable 6-phosphogluconolactonase</fullName>
        <ecNumber evidence="5">3.1.1.31</ecNumber>
    </recommendedName>
</protein>
<evidence type="ECO:0000313" key="7">
    <source>
        <dbReference type="EMBL" id="KAK9831324.1"/>
    </source>
</evidence>
<proteinExistence type="inferred from homology"/>
<organism evidence="7 8">
    <name type="scientific">Elliptochloris bilobata</name>
    <dbReference type="NCBI Taxonomy" id="381761"/>
    <lineage>
        <taxon>Eukaryota</taxon>
        <taxon>Viridiplantae</taxon>
        <taxon>Chlorophyta</taxon>
        <taxon>core chlorophytes</taxon>
        <taxon>Trebouxiophyceae</taxon>
        <taxon>Trebouxiophyceae incertae sedis</taxon>
        <taxon>Elliptochloris clade</taxon>
        <taxon>Elliptochloris</taxon>
    </lineage>
</organism>
<comment type="catalytic activity">
    <reaction evidence="1 5">
        <text>6-phospho-D-glucono-1,5-lactone + H2O = 6-phospho-D-gluconate + H(+)</text>
        <dbReference type="Rhea" id="RHEA:12556"/>
        <dbReference type="ChEBI" id="CHEBI:15377"/>
        <dbReference type="ChEBI" id="CHEBI:15378"/>
        <dbReference type="ChEBI" id="CHEBI:57955"/>
        <dbReference type="ChEBI" id="CHEBI:58759"/>
        <dbReference type="EC" id="3.1.1.31"/>
    </reaction>
</comment>
<dbReference type="Gene3D" id="3.40.50.1360">
    <property type="match status" value="1"/>
</dbReference>
<dbReference type="GO" id="GO:0017057">
    <property type="term" value="F:6-phosphogluconolactonase activity"/>
    <property type="evidence" value="ECO:0007669"/>
    <property type="project" value="UniProtKB-EC"/>
</dbReference>
<evidence type="ECO:0000256" key="1">
    <source>
        <dbReference type="ARBA" id="ARBA00000832"/>
    </source>
</evidence>
<dbReference type="PANTHER" id="PTHR11054:SF22">
    <property type="entry name" value="6-PHOSPHOGLUCONOLACTONASE 3, CHLOROPLASTIC"/>
    <property type="match status" value="1"/>
</dbReference>
<dbReference type="InterPro" id="IPR006148">
    <property type="entry name" value="Glc/Gal-6P_isomerase"/>
</dbReference>
<dbReference type="EC" id="3.1.1.31" evidence="5"/>
<dbReference type="InterPro" id="IPR005900">
    <property type="entry name" value="6-phosphogluconolactonase_DevB"/>
</dbReference>
<accession>A0AAW1RC99</accession>
<dbReference type="SUPFAM" id="SSF100950">
    <property type="entry name" value="NagB/RpiA/CoA transferase-like"/>
    <property type="match status" value="1"/>
</dbReference>
<dbReference type="GO" id="GO:0005975">
    <property type="term" value="P:carbohydrate metabolic process"/>
    <property type="evidence" value="ECO:0007669"/>
    <property type="project" value="InterPro"/>
</dbReference>
<evidence type="ECO:0000313" key="8">
    <source>
        <dbReference type="Proteomes" id="UP001445335"/>
    </source>
</evidence>
<dbReference type="InterPro" id="IPR037171">
    <property type="entry name" value="NagB/RpiA_transferase-like"/>
</dbReference>
<dbReference type="PANTHER" id="PTHR11054">
    <property type="entry name" value="6-PHOSPHOGLUCONOLACTONASE"/>
    <property type="match status" value="1"/>
</dbReference>
<dbReference type="AlphaFoldDB" id="A0AAW1RC99"/>
<feature type="domain" description="Glucosamine/galactosamine-6-phosphate isomerase" evidence="6">
    <location>
        <begin position="46"/>
        <end position="270"/>
    </location>
</feature>
<keyword evidence="4" id="KW-0378">Hydrolase</keyword>
<evidence type="ECO:0000256" key="5">
    <source>
        <dbReference type="RuleBase" id="RU365095"/>
    </source>
</evidence>
<comment type="pathway">
    <text evidence="2">Carbohydrate degradation; pentose phosphate pathway; D-ribulose 5-phosphate from D-glucose 6-phosphate (oxidative stage): step 2/3.</text>
</comment>
<comment type="similarity">
    <text evidence="3 5">Belongs to the glucosamine/galactosamine-6-phosphate isomerase family. 6-phosphogluconolactonase subfamily.</text>
</comment>
<dbReference type="FunFam" id="3.40.50.1360:FF:000005">
    <property type="entry name" value="6-phosphogluconolactonase"/>
    <property type="match status" value="1"/>
</dbReference>
<dbReference type="EMBL" id="JALJOU010000047">
    <property type="protein sequence ID" value="KAK9831324.1"/>
    <property type="molecule type" value="Genomic_DNA"/>
</dbReference>
<dbReference type="Pfam" id="PF01182">
    <property type="entry name" value="Glucosamine_iso"/>
    <property type="match status" value="1"/>
</dbReference>
<evidence type="ECO:0000256" key="4">
    <source>
        <dbReference type="ARBA" id="ARBA00022801"/>
    </source>
</evidence>
<dbReference type="InterPro" id="IPR039104">
    <property type="entry name" value="6PGL"/>
</dbReference>
<keyword evidence="8" id="KW-1185">Reference proteome</keyword>
<comment type="caution">
    <text evidence="7">The sequence shown here is derived from an EMBL/GenBank/DDBJ whole genome shotgun (WGS) entry which is preliminary data.</text>
</comment>
<dbReference type="Proteomes" id="UP001445335">
    <property type="component" value="Unassembled WGS sequence"/>
</dbReference>
<gene>
    <name evidence="7" type="ORF">WJX81_002449</name>
</gene>
<reference evidence="7 8" key="1">
    <citation type="journal article" date="2024" name="Nat. Commun.">
        <title>Phylogenomics reveals the evolutionary origins of lichenization in chlorophyte algae.</title>
        <authorList>
            <person name="Puginier C."/>
            <person name="Libourel C."/>
            <person name="Otte J."/>
            <person name="Skaloud P."/>
            <person name="Haon M."/>
            <person name="Grisel S."/>
            <person name="Petersen M."/>
            <person name="Berrin J.G."/>
            <person name="Delaux P.M."/>
            <person name="Dal Grande F."/>
            <person name="Keller J."/>
        </authorList>
    </citation>
    <scope>NUCLEOTIDE SEQUENCE [LARGE SCALE GENOMIC DNA]</scope>
    <source>
        <strain evidence="7 8">SAG 245.80</strain>
    </source>
</reference>
<dbReference type="CDD" id="cd01400">
    <property type="entry name" value="6PGL"/>
    <property type="match status" value="1"/>
</dbReference>
<evidence type="ECO:0000256" key="2">
    <source>
        <dbReference type="ARBA" id="ARBA00004961"/>
    </source>
</evidence>
<name>A0AAW1RC99_9CHLO</name>